<reference evidence="1" key="1">
    <citation type="submission" date="2020-08" db="EMBL/GenBank/DDBJ databases">
        <title>Genomic Encyclopedia of Type Strains, Phase IV (KMG-IV): sequencing the most valuable type-strain genomes for metagenomic binning, comparative biology and taxonomic classification.</title>
        <authorList>
            <person name="Goeker M."/>
        </authorList>
    </citation>
    <scope>NUCLEOTIDE SEQUENCE [LARGE SCALE GENOMIC DNA]</scope>
    <source>
        <strain evidence="1">DSM 105040</strain>
    </source>
</reference>
<evidence type="ECO:0000313" key="2">
    <source>
        <dbReference type="Proteomes" id="UP000585681"/>
    </source>
</evidence>
<evidence type="ECO:0000313" key="1">
    <source>
        <dbReference type="EMBL" id="MBB4023605.1"/>
    </source>
</evidence>
<dbReference type="EMBL" id="JACIEQ010000007">
    <property type="protein sequence ID" value="MBB4023605.1"/>
    <property type="molecule type" value="Genomic_DNA"/>
</dbReference>
<sequence>MTRELIKQDTFIDAGNIGPADYFSMIERDQSIRGGSYGGDLLVDHCAGSPLRMFFPVSVVRKLIAEDFDDSGTDQRQA</sequence>
<keyword evidence="2" id="KW-1185">Reference proteome</keyword>
<dbReference type="RefSeq" id="WP_054540655.1">
    <property type="nucleotide sequence ID" value="NZ_JACIEQ010000007.1"/>
</dbReference>
<comment type="caution">
    <text evidence="1">The sequence shown here is derived from an EMBL/GenBank/DDBJ whole genome shotgun (WGS) entry which is preliminary data.</text>
</comment>
<dbReference type="Proteomes" id="UP000585681">
    <property type="component" value="Unassembled WGS sequence"/>
</dbReference>
<name>A0A840CE38_9RHOB</name>
<proteinExistence type="predicted"/>
<gene>
    <name evidence="1" type="ORF">GGR17_003441</name>
</gene>
<accession>A0A840CE38</accession>
<dbReference type="AlphaFoldDB" id="A0A840CE38"/>
<organism evidence="1 2">
    <name type="scientific">Actibacterium naphthalenivorans</name>
    <dbReference type="NCBI Taxonomy" id="1614693"/>
    <lineage>
        <taxon>Bacteria</taxon>
        <taxon>Pseudomonadati</taxon>
        <taxon>Pseudomonadota</taxon>
        <taxon>Alphaproteobacteria</taxon>
        <taxon>Rhodobacterales</taxon>
        <taxon>Roseobacteraceae</taxon>
        <taxon>Actibacterium</taxon>
    </lineage>
</organism>
<protein>
    <submittedName>
        <fullName evidence="1">Uncharacterized protein</fullName>
    </submittedName>
</protein>